<keyword evidence="2" id="KW-0677">Repeat</keyword>
<dbReference type="InterPro" id="IPR001680">
    <property type="entry name" value="WD40_rpt"/>
</dbReference>
<dbReference type="InterPro" id="IPR019775">
    <property type="entry name" value="WD40_repeat_CS"/>
</dbReference>
<dbReference type="InterPro" id="IPR020472">
    <property type="entry name" value="WD40_PAC1"/>
</dbReference>
<feature type="compositionally biased region" description="Polar residues" evidence="4">
    <location>
        <begin position="430"/>
        <end position="456"/>
    </location>
</feature>
<feature type="region of interest" description="Disordered" evidence="4">
    <location>
        <begin position="300"/>
        <end position="341"/>
    </location>
</feature>
<dbReference type="PROSITE" id="PS50294">
    <property type="entry name" value="WD_REPEATS_REGION"/>
    <property type="match status" value="2"/>
</dbReference>
<dbReference type="Proteomes" id="UP001195769">
    <property type="component" value="Unassembled WGS sequence"/>
</dbReference>
<gene>
    <name evidence="5" type="ORF">F5891DRAFT_1064204</name>
</gene>
<evidence type="ECO:0000256" key="3">
    <source>
        <dbReference type="PROSITE-ProRule" id="PRU00221"/>
    </source>
</evidence>
<dbReference type="Pfam" id="PF00400">
    <property type="entry name" value="WD40"/>
    <property type="match status" value="5"/>
</dbReference>
<feature type="compositionally biased region" description="Basic residues" evidence="4">
    <location>
        <begin position="408"/>
        <end position="419"/>
    </location>
</feature>
<evidence type="ECO:0000256" key="2">
    <source>
        <dbReference type="ARBA" id="ARBA00022737"/>
    </source>
</evidence>
<feature type="compositionally biased region" description="Basic and acidic residues" evidence="4">
    <location>
        <begin position="300"/>
        <end position="338"/>
    </location>
</feature>
<keyword evidence="6" id="KW-1185">Reference proteome</keyword>
<dbReference type="SMART" id="SM00320">
    <property type="entry name" value="WD40"/>
    <property type="match status" value="6"/>
</dbReference>
<dbReference type="GeneID" id="64657338"/>
<keyword evidence="1 3" id="KW-0853">WD repeat</keyword>
<dbReference type="EMBL" id="JABBWK010000087">
    <property type="protein sequence ID" value="KAG1893947.1"/>
    <property type="molecule type" value="Genomic_DNA"/>
</dbReference>
<reference evidence="5" key="1">
    <citation type="journal article" date="2020" name="New Phytol.">
        <title>Comparative genomics reveals dynamic genome evolution in host specialist ectomycorrhizal fungi.</title>
        <authorList>
            <person name="Lofgren L.A."/>
            <person name="Nguyen N.H."/>
            <person name="Vilgalys R."/>
            <person name="Ruytinx J."/>
            <person name="Liao H.L."/>
            <person name="Branco S."/>
            <person name="Kuo A."/>
            <person name="LaButti K."/>
            <person name="Lipzen A."/>
            <person name="Andreopoulos W."/>
            <person name="Pangilinan J."/>
            <person name="Riley R."/>
            <person name="Hundley H."/>
            <person name="Na H."/>
            <person name="Barry K."/>
            <person name="Grigoriev I.V."/>
            <person name="Stajich J.E."/>
            <person name="Kennedy P.G."/>
        </authorList>
    </citation>
    <scope>NUCLEOTIDE SEQUENCE</scope>
    <source>
        <strain evidence="5">FC203</strain>
    </source>
</reference>
<dbReference type="PANTHER" id="PTHR44019">
    <property type="entry name" value="WD REPEAT-CONTAINING PROTEIN 55"/>
    <property type="match status" value="1"/>
</dbReference>
<feature type="repeat" description="WD" evidence="3">
    <location>
        <begin position="8"/>
        <end position="49"/>
    </location>
</feature>
<dbReference type="InterPro" id="IPR036322">
    <property type="entry name" value="WD40_repeat_dom_sf"/>
</dbReference>
<dbReference type="PANTHER" id="PTHR44019:SF8">
    <property type="entry name" value="POC1 CENTRIOLAR PROTEIN HOMOLOG"/>
    <property type="match status" value="1"/>
</dbReference>
<dbReference type="PRINTS" id="PR00320">
    <property type="entry name" value="GPROTEINBRPT"/>
</dbReference>
<dbReference type="PROSITE" id="PS50082">
    <property type="entry name" value="WD_REPEATS_2"/>
    <property type="match status" value="4"/>
</dbReference>
<feature type="repeat" description="WD" evidence="3">
    <location>
        <begin position="112"/>
        <end position="141"/>
    </location>
</feature>
<feature type="repeat" description="WD" evidence="3">
    <location>
        <begin position="50"/>
        <end position="91"/>
    </location>
</feature>
<evidence type="ECO:0000256" key="4">
    <source>
        <dbReference type="SAM" id="MobiDB-lite"/>
    </source>
</evidence>
<organism evidence="5 6">
    <name type="scientific">Suillus fuscotomentosus</name>
    <dbReference type="NCBI Taxonomy" id="1912939"/>
    <lineage>
        <taxon>Eukaryota</taxon>
        <taxon>Fungi</taxon>
        <taxon>Dikarya</taxon>
        <taxon>Basidiomycota</taxon>
        <taxon>Agaricomycotina</taxon>
        <taxon>Agaricomycetes</taxon>
        <taxon>Agaricomycetidae</taxon>
        <taxon>Boletales</taxon>
        <taxon>Suillineae</taxon>
        <taxon>Suillaceae</taxon>
        <taxon>Suillus</taxon>
    </lineage>
</organism>
<evidence type="ECO:0000256" key="1">
    <source>
        <dbReference type="ARBA" id="ARBA00022574"/>
    </source>
</evidence>
<accession>A0AAD4DUE0</accession>
<dbReference type="AlphaFoldDB" id="A0AAD4DUE0"/>
<feature type="region of interest" description="Disordered" evidence="4">
    <location>
        <begin position="402"/>
        <end position="457"/>
    </location>
</feature>
<comment type="caution">
    <text evidence="5">The sequence shown here is derived from an EMBL/GenBank/DDBJ whole genome shotgun (WGS) entry which is preliminary data.</text>
</comment>
<evidence type="ECO:0000313" key="5">
    <source>
        <dbReference type="EMBL" id="KAG1893947.1"/>
    </source>
</evidence>
<dbReference type="CDD" id="cd00200">
    <property type="entry name" value="WD40"/>
    <property type="match status" value="1"/>
</dbReference>
<evidence type="ECO:0000313" key="6">
    <source>
        <dbReference type="Proteomes" id="UP001195769"/>
    </source>
</evidence>
<dbReference type="Gene3D" id="2.130.10.10">
    <property type="entry name" value="YVTN repeat-like/Quinoprotein amine dehydrogenase"/>
    <property type="match status" value="2"/>
</dbReference>
<dbReference type="RefSeq" id="XP_041219523.1">
    <property type="nucleotide sequence ID" value="XM_041363040.1"/>
</dbReference>
<dbReference type="InterPro" id="IPR050505">
    <property type="entry name" value="WDR55/POC1"/>
</dbReference>
<dbReference type="PROSITE" id="PS00678">
    <property type="entry name" value="WD_REPEATS_1"/>
    <property type="match status" value="2"/>
</dbReference>
<sequence length="504" mass="55966">MQVGEAWRDEEGGAVFSISLSPDGKKVASGSEDDGVRLWDMDTGKVVKKFTGHTDGVKSVCWSPDGGRVVSGSDDETFRVWDVESSDTMTVLILAPKMRKEKDDFIWAVCDYSPDEDMIATGGDNYGLKIWDSNTGELLKTLDRHGGAWCLTWTSDALIAGGYSINRIRKFDVPTWTEIAVLEHKPIQNKFNRVNGITLSPNERILASVSENKTAQLWDFANNQPIGPPLHHEGRVRCAAFSADGKLLVTGCWLPGTGLRKSCIYTWDVSAILREAGLEDLLSDNDNTVKKPLLDADATQRRRPPIKDARQIPRGFFDDSRDFDTSHRVASQGRRDRQPLSAAQFLIGRLTSLWRRHDSHGETERDSISRPHPLSWAQDFVSGMLHRRHVTDIELRETPVVEVPCTKGKPRNYHARKKPSASSSRPPNPHTTQQSSVPIQNTPSSSQGTPAITTASEALPGVATTALATEMTPRRNITVIQAGCWIRFLLWVGCASIEYTNDQH</sequence>
<dbReference type="InterPro" id="IPR015943">
    <property type="entry name" value="WD40/YVTN_repeat-like_dom_sf"/>
</dbReference>
<protein>
    <submittedName>
        <fullName evidence="5">WD40-repeat-containing domain protein</fullName>
    </submittedName>
</protein>
<dbReference type="SUPFAM" id="SSF50978">
    <property type="entry name" value="WD40 repeat-like"/>
    <property type="match status" value="1"/>
</dbReference>
<proteinExistence type="predicted"/>
<feature type="repeat" description="WD" evidence="3">
    <location>
        <begin position="187"/>
        <end position="228"/>
    </location>
</feature>
<name>A0AAD4DUE0_9AGAM</name>